<evidence type="ECO:0000313" key="2">
    <source>
        <dbReference type="EMBL" id="RUO55303.1"/>
    </source>
</evidence>
<keyword evidence="3" id="KW-1185">Reference proteome</keyword>
<reference evidence="3" key="1">
    <citation type="journal article" date="2018" name="Front. Microbiol.">
        <title>Genome-Based Analysis Reveals the Taxonomy and Diversity of the Family Idiomarinaceae.</title>
        <authorList>
            <person name="Liu Y."/>
            <person name="Lai Q."/>
            <person name="Shao Z."/>
        </authorList>
    </citation>
    <scope>NUCLEOTIDE SEQUENCE [LARGE SCALE GENOMIC DNA]</scope>
    <source>
        <strain evidence="3">PO-M2</strain>
    </source>
</reference>
<accession>A0A432Y2X5</accession>
<dbReference type="GO" id="GO:0004668">
    <property type="term" value="F:protein-arginine deiminase activity"/>
    <property type="evidence" value="ECO:0007669"/>
    <property type="project" value="InterPro"/>
</dbReference>
<proteinExistence type="predicted"/>
<dbReference type="AlphaFoldDB" id="A0A432Y2X5"/>
<dbReference type="OrthoDB" id="9808013at2"/>
<evidence type="ECO:0008006" key="4">
    <source>
        <dbReference type="Google" id="ProtNLM"/>
    </source>
</evidence>
<dbReference type="GO" id="GO:0009446">
    <property type="term" value="P:putrescine biosynthetic process"/>
    <property type="evidence" value="ECO:0007669"/>
    <property type="project" value="InterPro"/>
</dbReference>
<gene>
    <name evidence="2" type="ORF">CWI70_00480</name>
</gene>
<dbReference type="Gene3D" id="3.75.10.10">
    <property type="entry name" value="L-arginine/glycine Amidinotransferase, Chain A"/>
    <property type="match status" value="1"/>
</dbReference>
<dbReference type="PANTHER" id="PTHR31377">
    <property type="entry name" value="AGMATINE DEIMINASE-RELATED"/>
    <property type="match status" value="1"/>
</dbReference>
<comment type="caution">
    <text evidence="2">The sequence shown here is derived from an EMBL/GenBank/DDBJ whole genome shotgun (WGS) entry which is preliminary data.</text>
</comment>
<dbReference type="GO" id="GO:0047632">
    <property type="term" value="F:agmatine deiminase activity"/>
    <property type="evidence" value="ECO:0007669"/>
    <property type="project" value="TreeGrafter"/>
</dbReference>
<dbReference type="InterPro" id="IPR007466">
    <property type="entry name" value="Peptidyl-Arg-deiminase_porph"/>
</dbReference>
<keyword evidence="1" id="KW-0378">Hydrolase</keyword>
<protein>
    <recommendedName>
        <fullName evidence="4">Agmatine deiminase</fullName>
    </recommendedName>
</protein>
<dbReference type="RefSeq" id="WP_126769569.1">
    <property type="nucleotide sequence ID" value="NZ_PIPX01000001.1"/>
</dbReference>
<evidence type="ECO:0000313" key="3">
    <source>
        <dbReference type="Proteomes" id="UP000287649"/>
    </source>
</evidence>
<dbReference type="PANTHER" id="PTHR31377:SF0">
    <property type="entry name" value="AGMATINE DEIMINASE-RELATED"/>
    <property type="match status" value="1"/>
</dbReference>
<evidence type="ECO:0000256" key="1">
    <source>
        <dbReference type="ARBA" id="ARBA00022801"/>
    </source>
</evidence>
<dbReference type="EMBL" id="PIPX01000001">
    <property type="protein sequence ID" value="RUO55303.1"/>
    <property type="molecule type" value="Genomic_DNA"/>
</dbReference>
<organism evidence="2 3">
    <name type="scientific">Pseudidiomarina homiensis</name>
    <dbReference type="NCBI Taxonomy" id="364198"/>
    <lineage>
        <taxon>Bacteria</taxon>
        <taxon>Pseudomonadati</taxon>
        <taxon>Pseudomonadota</taxon>
        <taxon>Gammaproteobacteria</taxon>
        <taxon>Alteromonadales</taxon>
        <taxon>Idiomarinaceae</taxon>
        <taxon>Pseudidiomarina</taxon>
    </lineage>
</organism>
<dbReference type="Proteomes" id="UP000287649">
    <property type="component" value="Unassembled WGS sequence"/>
</dbReference>
<dbReference type="Pfam" id="PF04371">
    <property type="entry name" value="PAD_porph"/>
    <property type="match status" value="1"/>
</dbReference>
<dbReference type="SUPFAM" id="SSF55909">
    <property type="entry name" value="Pentein"/>
    <property type="match status" value="1"/>
</dbReference>
<name>A0A432Y2X5_9GAMM</name>
<sequence>MTLLADWQLQGPLLALWPYRNDVWRANARPAQQAILQLLNAVAKHHAVLLGIHPPQLQTAIPQLPDELAWAPLRYDDAWLRDSGPHFVRENFKVRAVAGEFDGWQGVHSHYQRDRRVPQQLAQCCHSVLGKLPFIFEGGMLSHDGTGTALVHAKSLQRRNPQWRLSELERQLQCALGLSRVIWIQHGLNADETGGHVDNQIQFIGADVIAFAGSQNDPLWNAEVQQLRQQPWAKKYRWLQLPESQLVYDDPTLFADVQRRPGVRARGMTGSLASYVNMIRLPEVLLVPQFSYRSCQSSNQQALALLRDALPELAVEPIDATEMIRGGGGPHCLSLVLPS</sequence>